<comment type="caution">
    <text evidence="1">The sequence shown here is derived from an EMBL/GenBank/DDBJ whole genome shotgun (WGS) entry which is preliminary data.</text>
</comment>
<gene>
    <name evidence="1" type="ORF">ALEPTO_LOCUS3433</name>
</gene>
<organism evidence="1 2">
    <name type="scientific">Ambispora leptoticha</name>
    <dbReference type="NCBI Taxonomy" id="144679"/>
    <lineage>
        <taxon>Eukaryota</taxon>
        <taxon>Fungi</taxon>
        <taxon>Fungi incertae sedis</taxon>
        <taxon>Mucoromycota</taxon>
        <taxon>Glomeromycotina</taxon>
        <taxon>Glomeromycetes</taxon>
        <taxon>Archaeosporales</taxon>
        <taxon>Ambisporaceae</taxon>
        <taxon>Ambispora</taxon>
    </lineage>
</organism>
<dbReference type="EMBL" id="CAJVPS010000635">
    <property type="protein sequence ID" value="CAG8499955.1"/>
    <property type="molecule type" value="Genomic_DNA"/>
</dbReference>
<evidence type="ECO:0000313" key="2">
    <source>
        <dbReference type="Proteomes" id="UP000789508"/>
    </source>
</evidence>
<keyword evidence="2" id="KW-1185">Reference proteome</keyword>
<proteinExistence type="predicted"/>
<dbReference type="Pfam" id="PF10167">
    <property type="entry name" value="BORCS8"/>
    <property type="match status" value="1"/>
</dbReference>
<protein>
    <submittedName>
        <fullName evidence="1">11542_t:CDS:1</fullName>
    </submittedName>
</protein>
<dbReference type="Proteomes" id="UP000789508">
    <property type="component" value="Unassembled WGS sequence"/>
</dbReference>
<dbReference type="InterPro" id="IPR019320">
    <property type="entry name" value="BORCS8"/>
</dbReference>
<dbReference type="AlphaFoldDB" id="A0A9N8ZLB1"/>
<sequence length="219" mass="24505">MEHSLSSLTNDESTIITETTSLQDTHENSSSNINYSSTISSISSILTDQLPTNLDQFLARRTSSSASSLFGASSITSVGSHSTLDINAQEVVLKEKSKKGIYLCTSVLISMETLKQWILKRFLDLIRKKQPACADIELYTRHLLNDSSLGLYHMSEHIRKKVPQFVEEKKNLIALSNTLDLATANITDSRKIIENISNLKQFTNITNLLKNTLEIIEKK</sequence>
<accession>A0A9N8ZLB1</accession>
<name>A0A9N8ZLB1_9GLOM</name>
<evidence type="ECO:0000313" key="1">
    <source>
        <dbReference type="EMBL" id="CAG8499955.1"/>
    </source>
</evidence>
<reference evidence="1" key="1">
    <citation type="submission" date="2021-06" db="EMBL/GenBank/DDBJ databases">
        <authorList>
            <person name="Kallberg Y."/>
            <person name="Tangrot J."/>
            <person name="Rosling A."/>
        </authorList>
    </citation>
    <scope>NUCLEOTIDE SEQUENCE</scope>
    <source>
        <strain evidence="1">FL130A</strain>
    </source>
</reference>
<dbReference type="OrthoDB" id="10044187at2759"/>